<dbReference type="Proteomes" id="UP000002654">
    <property type="component" value="Chromosome"/>
</dbReference>
<evidence type="ECO:0000313" key="1">
    <source>
        <dbReference type="EMBL" id="CCC81927.1"/>
    </source>
</evidence>
<dbReference type="Pfam" id="PF05317">
    <property type="entry name" value="Thermopsin"/>
    <property type="match status" value="1"/>
</dbReference>
<dbReference type="STRING" id="768679.TTX_1292"/>
<organism evidence="1 2">
    <name type="scientific">Thermoproteus tenax (strain ATCC 35583 / DSM 2078 / JCM 9277 / NBRC 100435 / Kra 1)</name>
    <dbReference type="NCBI Taxonomy" id="768679"/>
    <lineage>
        <taxon>Archaea</taxon>
        <taxon>Thermoproteota</taxon>
        <taxon>Thermoprotei</taxon>
        <taxon>Thermoproteales</taxon>
        <taxon>Thermoproteaceae</taxon>
        <taxon>Thermoproteus</taxon>
    </lineage>
</organism>
<dbReference type="InterPro" id="IPR007981">
    <property type="entry name" value="Peptidase_A5"/>
</dbReference>
<keyword evidence="1" id="KW-0378">Hydrolase</keyword>
<evidence type="ECO:0000313" key="2">
    <source>
        <dbReference type="Proteomes" id="UP000002654"/>
    </source>
</evidence>
<accession>G4RK32</accession>
<dbReference type="PaxDb" id="768679-TTX_1292"/>
<dbReference type="PATRIC" id="fig|768679.9.peg.1307"/>
<dbReference type="HOGENOM" id="CLU_278941_0_0_2"/>
<dbReference type="OrthoDB" id="28853at2157"/>
<dbReference type="GO" id="GO:0016787">
    <property type="term" value="F:hydrolase activity"/>
    <property type="evidence" value="ECO:0007669"/>
    <property type="project" value="UniProtKB-KW"/>
</dbReference>
<dbReference type="EMBL" id="FN869859">
    <property type="protein sequence ID" value="CCC81927.1"/>
    <property type="molecule type" value="Genomic_DNA"/>
</dbReference>
<dbReference type="AlphaFoldDB" id="G4RK32"/>
<dbReference type="GeneID" id="11262172"/>
<reference evidence="1 2" key="1">
    <citation type="journal article" date="2011" name="PLoS ONE">
        <title>The complete genome sequence of Thermoproteus tenax: a physiologically versatile member of the Crenarchaeota.</title>
        <authorList>
            <person name="Siebers B."/>
            <person name="Zaparty M."/>
            <person name="Raddatz G."/>
            <person name="Tjaden B."/>
            <person name="Albers S.V."/>
            <person name="Bell S.D."/>
            <person name="Blombach F."/>
            <person name="Kletzin A."/>
            <person name="Kyrpides N."/>
            <person name="Lanz C."/>
            <person name="Plagens A."/>
            <person name="Rampp M."/>
            <person name="Rosinus A."/>
            <person name="von Jan M."/>
            <person name="Makarova K.S."/>
            <person name="Klenk H.P."/>
            <person name="Schuster S.C."/>
            <person name="Hensel R."/>
        </authorList>
    </citation>
    <scope>NUCLEOTIDE SEQUENCE [LARGE SCALE GENOMIC DNA]</scope>
    <source>
        <strain evidence="2">ATCC 35583 / DSM 2078 / JCM 9277 / NBRC 100435 / Kra 1</strain>
    </source>
</reference>
<dbReference type="RefSeq" id="WP_014127182.1">
    <property type="nucleotide sequence ID" value="NC_016070.1"/>
</dbReference>
<dbReference type="KEGG" id="ttn:TTX_1292"/>
<gene>
    <name evidence="1" type="ordered locus">TTX_1292</name>
</gene>
<sequence length="1131" mass="120053">MRPALLPLLLLAASALALQLSPGSCYTYFNLTISSAPAYLIAYNYNSTFLSAYLMTPQQVSAFVNGQSVSPLASYQLPPYSPSAFEVNQTGNYNLVVYPVPCSQRLLLYLSSPRGGLPVGIASYPAELLSTQEVAGFFNITSISAYNPNFNPSDGASLQLNAVVQVRLADGSTQYYWVQDIAWFETSRGQVNFGDNVWNSTSPSSSVSPSSISGQGSVNNGVYLYGTYLQPYALPLAGFLAVRAYAANGAVHVDFGYLIAQNGAQLSQSGATWFDHVTITPSQPAVSVQIVVTTTFPTSGGNAPDVELVFGGIGNGEITTFNSLRASLGLYYLNGSSWVPLPYLYTYGADTAEGATDLATSWGNGLASVAVGPLSPGRLSPTCVQTPQSLSSPVQWSLYCYASVKYPVSITSPIPIYVNGTETTSYSAYLPAGAALVIQDGYARYPNGTMFVPSVGNETIVVSGPISLAVSWTPYYLVRVSSPIPVEVDGQSATYFSTYIKAGSSLVVQAREVYLPNGTMLRPAPSYLSLTVEGPLNITVSWSKYYELYVKSAFPVYVNGSSAAGPVYLPAGSLAVVTAYNVTLPNGTMFVPSPPSAVVDMSGPVVLEVDWAPLYLVSISSPLPVLINGTAAESFSKYLRPGSRLALQTSNVVLPNGTMFVPNVGNSTVTVSAPLAISVEWTPYYLVRVESPLPVLINGTAAASAYVRRGSLVYIRAVNITLPNGTMFVPSVGNETLAVTAPLTISVEWTPYYLVAVRSPLPVLVNGTASVDYERYLRAGSRLVVSAGPARVGNGTMFVPAQPNATLLVAGPVNYTVGWIPYYLVEVESSEPVYVNGTATVNYTEYVRAGSALYVAARAIYLRNGSALFPSPGNLTLIVRRPVQLAVSWRVYHLVSVSSPLPVLVNGSRAQSLYVPAGSVVVVSAHRVVLPNGTMFVPSVGNETIVVEGALNIAVSWTPYYLVEVYSPLPVFVNGTAATRYAQYVRAGSALALGAPQRVVFDNGTMFVPAVGNETVVVSAPARLAVSWIPYYLVQISGQRPVLVNGVSTASYEQYLRRGSSLSISAEPVPEFGGLIVLEPNVTRMNITVERPIKVGVVYAPDYSRLEAVAAAASAASAAASLILRRRRAVA</sequence>
<dbReference type="eggNOG" id="arCOG03671">
    <property type="taxonomic scope" value="Archaea"/>
</dbReference>
<name>G4RK32_THETK</name>
<dbReference type="EC" id="3.4.23.42" evidence="1"/>
<keyword evidence="2" id="KW-1185">Reference proteome</keyword>
<protein>
    <submittedName>
        <fullName evidence="1">Thermopsin</fullName>
        <ecNumber evidence="1">3.4.23.42</ecNumber>
    </submittedName>
</protein>
<proteinExistence type="predicted"/>